<evidence type="ECO:0000313" key="10">
    <source>
        <dbReference type="Proteomes" id="UP000231279"/>
    </source>
</evidence>
<dbReference type="PROSITE" id="PS51754">
    <property type="entry name" value="OVATE"/>
    <property type="match status" value="1"/>
</dbReference>
<feature type="compositionally biased region" description="Basic residues" evidence="7">
    <location>
        <begin position="75"/>
        <end position="85"/>
    </location>
</feature>
<sequence length="289" mass="33607">MGNYKFRLSDMMPNAWFYKLKDMSKSKNHTPCKKKHPSQPQKPRKSFTQIDKFTYTSPMNPKTFDTHFPFDPPRKSHKKRPKRKTIYMPSPRQNLISPVSDTSPVHSSTSHDFLESESENPSSTTDIIFDVQENTQFDIDIELPPILTKPAAHESLQDYPNFKVEENRVVRSKKTTMRKSVSRSGVRIRANGAKLAASKKIDQSRKSSEKSEKKRLFYSDSFAIVKASFDPARDFKDSMMEMIVENNIRSSKELEDLLACYLSLNSNQYHEIIIRAFEEVWFNMPQVCF</sequence>
<evidence type="ECO:0000256" key="4">
    <source>
        <dbReference type="ARBA" id="ARBA00023163"/>
    </source>
</evidence>
<dbReference type="Pfam" id="PF04844">
    <property type="entry name" value="Ovate"/>
    <property type="match status" value="1"/>
</dbReference>
<name>A0A2G9H1V9_9LAMI</name>
<feature type="region of interest" description="Disordered" evidence="7">
    <location>
        <begin position="27"/>
        <end position="49"/>
    </location>
</feature>
<evidence type="ECO:0000256" key="5">
    <source>
        <dbReference type="ARBA" id="ARBA00023242"/>
    </source>
</evidence>
<keyword evidence="5 6" id="KW-0539">Nucleus</keyword>
<feature type="domain" description="OVATE" evidence="8">
    <location>
        <begin position="224"/>
        <end position="283"/>
    </location>
</feature>
<evidence type="ECO:0000256" key="6">
    <source>
        <dbReference type="RuleBase" id="RU367028"/>
    </source>
</evidence>
<comment type="caution">
    <text evidence="9">The sequence shown here is derived from an EMBL/GenBank/DDBJ whole genome shotgun (WGS) entry which is preliminary data.</text>
</comment>
<gene>
    <name evidence="9" type="ORF">CDL12_15919</name>
</gene>
<reference evidence="10" key="1">
    <citation type="journal article" date="2018" name="Gigascience">
        <title>Genome assembly of the Pink Ipe (Handroanthus impetiginosus, Bignoniaceae), a highly valued, ecologically keystone Neotropical timber forest tree.</title>
        <authorList>
            <person name="Silva-Junior O.B."/>
            <person name="Grattapaglia D."/>
            <person name="Novaes E."/>
            <person name="Collevatti R.G."/>
        </authorList>
    </citation>
    <scope>NUCLEOTIDE SEQUENCE [LARGE SCALE GENOMIC DNA]</scope>
    <source>
        <strain evidence="10">cv. UFG-1</strain>
    </source>
</reference>
<proteinExistence type="predicted"/>
<protein>
    <recommendedName>
        <fullName evidence="6">Transcription repressor</fullName>
    </recommendedName>
    <alternativeName>
        <fullName evidence="6">Ovate family protein</fullName>
    </alternativeName>
</protein>
<evidence type="ECO:0000259" key="8">
    <source>
        <dbReference type="PROSITE" id="PS51754"/>
    </source>
</evidence>
<comment type="subcellular location">
    <subcellularLocation>
        <location evidence="1 6">Nucleus</location>
    </subcellularLocation>
</comment>
<evidence type="ECO:0000256" key="1">
    <source>
        <dbReference type="ARBA" id="ARBA00004123"/>
    </source>
</evidence>
<comment type="function">
    <text evidence="6">Transcriptional repressor that regulates multiple aspects of plant growth and development.</text>
</comment>
<dbReference type="InterPro" id="IPR006458">
    <property type="entry name" value="Ovate_C"/>
</dbReference>
<dbReference type="EMBL" id="NKXS01002929">
    <property type="protein sequence ID" value="PIN11481.1"/>
    <property type="molecule type" value="Genomic_DNA"/>
</dbReference>
<dbReference type="Pfam" id="PF13724">
    <property type="entry name" value="DNA_binding_2"/>
    <property type="match status" value="1"/>
</dbReference>
<dbReference type="OrthoDB" id="1928390at2759"/>
<dbReference type="AlphaFoldDB" id="A0A2G9H1V9"/>
<evidence type="ECO:0000256" key="3">
    <source>
        <dbReference type="ARBA" id="ARBA00023015"/>
    </source>
</evidence>
<dbReference type="GO" id="GO:0003677">
    <property type="term" value="F:DNA binding"/>
    <property type="evidence" value="ECO:0007669"/>
    <property type="project" value="InterPro"/>
</dbReference>
<accession>A0A2G9H1V9</accession>
<dbReference type="STRING" id="429701.A0A2G9H1V9"/>
<feature type="compositionally biased region" description="Polar residues" evidence="7">
    <location>
        <begin position="91"/>
        <end position="111"/>
    </location>
</feature>
<keyword evidence="10" id="KW-1185">Reference proteome</keyword>
<evidence type="ECO:0000313" key="9">
    <source>
        <dbReference type="EMBL" id="PIN11481.1"/>
    </source>
</evidence>
<organism evidence="9 10">
    <name type="scientific">Handroanthus impetiginosus</name>
    <dbReference type="NCBI Taxonomy" id="429701"/>
    <lineage>
        <taxon>Eukaryota</taxon>
        <taxon>Viridiplantae</taxon>
        <taxon>Streptophyta</taxon>
        <taxon>Embryophyta</taxon>
        <taxon>Tracheophyta</taxon>
        <taxon>Spermatophyta</taxon>
        <taxon>Magnoliopsida</taxon>
        <taxon>eudicotyledons</taxon>
        <taxon>Gunneridae</taxon>
        <taxon>Pentapetalae</taxon>
        <taxon>asterids</taxon>
        <taxon>lamiids</taxon>
        <taxon>Lamiales</taxon>
        <taxon>Bignoniaceae</taxon>
        <taxon>Crescentiina</taxon>
        <taxon>Tabebuia alliance</taxon>
        <taxon>Handroanthus</taxon>
    </lineage>
</organism>
<dbReference type="PANTHER" id="PTHR33057">
    <property type="entry name" value="TRANSCRIPTION REPRESSOR OFP7-RELATED"/>
    <property type="match status" value="1"/>
</dbReference>
<dbReference type="Proteomes" id="UP000231279">
    <property type="component" value="Unassembled WGS sequence"/>
</dbReference>
<keyword evidence="4 6" id="KW-0804">Transcription</keyword>
<dbReference type="InterPro" id="IPR025830">
    <property type="entry name" value="DNA_bnd_dom_ovate"/>
</dbReference>
<evidence type="ECO:0000256" key="2">
    <source>
        <dbReference type="ARBA" id="ARBA00022491"/>
    </source>
</evidence>
<evidence type="ECO:0000256" key="7">
    <source>
        <dbReference type="SAM" id="MobiDB-lite"/>
    </source>
</evidence>
<keyword evidence="2 6" id="KW-0678">Repressor</keyword>
<feature type="region of interest" description="Disordered" evidence="7">
    <location>
        <begin position="64"/>
        <end position="123"/>
    </location>
</feature>
<keyword evidence="3 6" id="KW-0805">Transcription regulation</keyword>
<dbReference type="GO" id="GO:0005634">
    <property type="term" value="C:nucleus"/>
    <property type="evidence" value="ECO:0007669"/>
    <property type="project" value="UniProtKB-SubCell"/>
</dbReference>
<feature type="compositionally biased region" description="Basic residues" evidence="7">
    <location>
        <begin position="27"/>
        <end position="45"/>
    </location>
</feature>
<dbReference type="PANTHER" id="PTHR33057:SF128">
    <property type="entry name" value="TRANSCRIPTION REPRESSOR OFP3"/>
    <property type="match status" value="1"/>
</dbReference>
<dbReference type="InterPro" id="IPR038933">
    <property type="entry name" value="Ovate"/>
</dbReference>
<dbReference type="NCBIfam" id="TIGR01568">
    <property type="entry name" value="A_thal_3678"/>
    <property type="match status" value="1"/>
</dbReference>
<dbReference type="GO" id="GO:0045892">
    <property type="term" value="P:negative regulation of DNA-templated transcription"/>
    <property type="evidence" value="ECO:0007669"/>
    <property type="project" value="UniProtKB-UniRule"/>
</dbReference>